<dbReference type="Proteomes" id="UP001298424">
    <property type="component" value="Unassembled WGS sequence"/>
</dbReference>
<organism evidence="2 3">
    <name type="scientific">Kingella pumchi</name>
    <dbReference type="NCBI Taxonomy" id="2779506"/>
    <lineage>
        <taxon>Bacteria</taxon>
        <taxon>Pseudomonadati</taxon>
        <taxon>Pseudomonadota</taxon>
        <taxon>Betaproteobacteria</taxon>
        <taxon>Neisseriales</taxon>
        <taxon>Neisseriaceae</taxon>
        <taxon>Kingella</taxon>
    </lineage>
</organism>
<evidence type="ECO:0000313" key="2">
    <source>
        <dbReference type="EMBL" id="MCG6503975.1"/>
    </source>
</evidence>
<dbReference type="CDD" id="cd07344">
    <property type="entry name" value="M48_yhfN_like"/>
    <property type="match status" value="1"/>
</dbReference>
<proteinExistence type="predicted"/>
<accession>A0ABS9NMQ9</accession>
<dbReference type="PANTHER" id="PTHR30399">
    <property type="entry name" value="UNCHARACTERIZED PROTEIN YGJP"/>
    <property type="match status" value="1"/>
</dbReference>
<name>A0ABS9NMQ9_9NEIS</name>
<dbReference type="PANTHER" id="PTHR30399:SF1">
    <property type="entry name" value="UTP PYROPHOSPHATASE"/>
    <property type="match status" value="1"/>
</dbReference>
<evidence type="ECO:0000313" key="3">
    <source>
        <dbReference type="Proteomes" id="UP001298424"/>
    </source>
</evidence>
<feature type="domain" description="YgjP-like metallopeptidase" evidence="1">
    <location>
        <begin position="23"/>
        <end position="215"/>
    </location>
</feature>
<dbReference type="InterPro" id="IPR053136">
    <property type="entry name" value="UTP_pyrophosphatase-like"/>
</dbReference>
<protein>
    <submittedName>
        <fullName evidence="2">M48 family metallopeptidase</fullName>
    </submittedName>
</protein>
<dbReference type="InterPro" id="IPR002725">
    <property type="entry name" value="YgjP-like_metallopeptidase"/>
</dbReference>
<evidence type="ECO:0000259" key="1">
    <source>
        <dbReference type="Pfam" id="PF01863"/>
    </source>
</evidence>
<reference evidence="2 3" key="1">
    <citation type="submission" date="2022-02" db="EMBL/GenBank/DDBJ databases">
        <title>Genome sequence data of Kingella unionensis sp. nov. strain CICC 24913 (CCUG 75125).</title>
        <authorList>
            <person name="Xiao M."/>
        </authorList>
    </citation>
    <scope>NUCLEOTIDE SEQUENCE [LARGE SCALE GENOMIC DNA]</scope>
    <source>
        <strain evidence="2 3">CICC 24913</strain>
    </source>
</reference>
<dbReference type="EMBL" id="JAKOOW010000023">
    <property type="protein sequence ID" value="MCG6503975.1"/>
    <property type="molecule type" value="Genomic_DNA"/>
</dbReference>
<gene>
    <name evidence="2" type="ORF">MB824_05640</name>
</gene>
<dbReference type="RefSeq" id="WP_238746652.1">
    <property type="nucleotide sequence ID" value="NZ_JAKOOW010000023.1"/>
</dbReference>
<dbReference type="Pfam" id="PF01863">
    <property type="entry name" value="YgjP-like"/>
    <property type="match status" value="1"/>
</dbReference>
<dbReference type="Gene3D" id="3.30.2010.10">
    <property type="entry name" value="Metalloproteases ('zincins'), catalytic domain"/>
    <property type="match status" value="1"/>
</dbReference>
<comment type="caution">
    <text evidence="2">The sequence shown here is derived from an EMBL/GenBank/DDBJ whole genome shotgun (WGS) entry which is preliminary data.</text>
</comment>
<keyword evidence="3" id="KW-1185">Reference proteome</keyword>
<sequence length="223" mass="25088">MPVSHRLSDGSELVLHIRCNTRRNIILRPHPAGGLHIGIPRWLGITELRRWLQEHEPLLRQTLARAPDSPKQPESIWLDGEQLALAGGSGVPAIRRDGSRLLLPDTADTRALLRGYLREQAPDLLFPLFAERLSSLKLPATPVRLSDARSFWGVCRPSGIGLNWRLAGAPAWVRDYVCVHELCHIRHPNHSRAFWQEVARHTPHTAAAKSWLKAHGRELFSCG</sequence>